<dbReference type="Proteomes" id="UP001332243">
    <property type="component" value="Unassembled WGS sequence"/>
</dbReference>
<feature type="transmembrane region" description="Helical" evidence="2">
    <location>
        <begin position="48"/>
        <end position="64"/>
    </location>
</feature>
<keyword evidence="2" id="KW-1133">Transmembrane helix</keyword>
<feature type="transmembrane region" description="Helical" evidence="2">
    <location>
        <begin position="319"/>
        <end position="341"/>
    </location>
</feature>
<keyword evidence="2" id="KW-0472">Membrane</keyword>
<gene>
    <name evidence="3" type="ORF">V1633_11190</name>
</gene>
<dbReference type="RefSeq" id="WP_331214162.1">
    <property type="nucleotide sequence ID" value="NZ_JAZGQK010000007.1"/>
</dbReference>
<feature type="region of interest" description="Disordered" evidence="1">
    <location>
        <begin position="433"/>
        <end position="476"/>
    </location>
</feature>
<feature type="transmembrane region" description="Helical" evidence="2">
    <location>
        <begin position="387"/>
        <end position="405"/>
    </location>
</feature>
<feature type="transmembrane region" description="Helical" evidence="2">
    <location>
        <begin position="411"/>
        <end position="428"/>
    </location>
</feature>
<sequence>MTSDVHLTRPTGRRRVSGHGAAYGAAVLVTLGAFGPYTTQPGIRTEQIAVYSLLLVGILSGRRLRITPVGALIAALLVVELLIAAVGVAGPTRIILTSIESRSGLAGLDNLLLPIAALALALMLAASGAEPRRLIQLVCTVLIVAMCVNTALSVVSMTQDITPLLEIFWGNDATGQSVAERASGMGRLTGIFNQPAEGGALYSLALLGAIYRYRDRMVILVCTGTLLTIGGLLTVSKIFLMIGLPLALWHLVRSFGIVGPRLWALPGALLLVVSASQYGLLPAWDGVGYLTRLFRPSDSGSDLIGFYTAGRLGDAPSHLYVWDIVASASPWFGFGAGGVAAAYDNGWIEALAIAGLVGAFIYTAVIGCLVLAWFTRQAAMDRATSRFASGLIIVLVGASLGLPALTANRVATIAWLLIGLLLLTPVPLRRTVPPTADRPVRSETPATSDGAAGGPDRNGVRTGAGSRHSIQPVKAT</sequence>
<name>A0ABU7RRD4_9ACTN</name>
<feature type="transmembrane region" description="Helical" evidence="2">
    <location>
        <begin position="217"/>
        <end position="242"/>
    </location>
</feature>
<feature type="transmembrane region" description="Helical" evidence="2">
    <location>
        <begin position="70"/>
        <end position="90"/>
    </location>
</feature>
<evidence type="ECO:0000256" key="1">
    <source>
        <dbReference type="SAM" id="MobiDB-lite"/>
    </source>
</evidence>
<protein>
    <submittedName>
        <fullName evidence="3">Uncharacterized protein</fullName>
    </submittedName>
</protein>
<feature type="transmembrane region" description="Helical" evidence="2">
    <location>
        <begin position="20"/>
        <end position="39"/>
    </location>
</feature>
<feature type="transmembrane region" description="Helical" evidence="2">
    <location>
        <begin position="135"/>
        <end position="155"/>
    </location>
</feature>
<keyword evidence="2" id="KW-0812">Transmembrane</keyword>
<feature type="transmembrane region" description="Helical" evidence="2">
    <location>
        <begin position="262"/>
        <end position="284"/>
    </location>
</feature>
<organism evidence="3 4">
    <name type="scientific">Plantactinospora sonchi</name>
    <dbReference type="NCBI Taxonomy" id="1544735"/>
    <lineage>
        <taxon>Bacteria</taxon>
        <taxon>Bacillati</taxon>
        <taxon>Actinomycetota</taxon>
        <taxon>Actinomycetes</taxon>
        <taxon>Micromonosporales</taxon>
        <taxon>Micromonosporaceae</taxon>
        <taxon>Plantactinospora</taxon>
    </lineage>
</organism>
<proteinExistence type="predicted"/>
<evidence type="ECO:0000313" key="4">
    <source>
        <dbReference type="Proteomes" id="UP001332243"/>
    </source>
</evidence>
<reference evidence="3 4" key="1">
    <citation type="submission" date="2024-01" db="EMBL/GenBank/DDBJ databases">
        <title>Genome insights into Plantactinospora sonchi sp. nov.</title>
        <authorList>
            <person name="Wang L."/>
        </authorList>
    </citation>
    <scope>NUCLEOTIDE SEQUENCE [LARGE SCALE GENOMIC DNA]</scope>
    <source>
        <strain evidence="3 4">NEAU-QY2</strain>
    </source>
</reference>
<dbReference type="EMBL" id="JAZGQK010000007">
    <property type="protein sequence ID" value="MEE6259052.1"/>
    <property type="molecule type" value="Genomic_DNA"/>
</dbReference>
<comment type="caution">
    <text evidence="3">The sequence shown here is derived from an EMBL/GenBank/DDBJ whole genome shotgun (WGS) entry which is preliminary data.</text>
</comment>
<feature type="transmembrane region" description="Helical" evidence="2">
    <location>
        <begin position="347"/>
        <end position="375"/>
    </location>
</feature>
<accession>A0ABU7RRD4</accession>
<feature type="transmembrane region" description="Helical" evidence="2">
    <location>
        <begin position="111"/>
        <end position="129"/>
    </location>
</feature>
<keyword evidence="4" id="KW-1185">Reference proteome</keyword>
<evidence type="ECO:0000256" key="2">
    <source>
        <dbReference type="SAM" id="Phobius"/>
    </source>
</evidence>
<evidence type="ECO:0000313" key="3">
    <source>
        <dbReference type="EMBL" id="MEE6259052.1"/>
    </source>
</evidence>